<proteinExistence type="predicted"/>
<name>A0A4U9D0B2_RAOTE</name>
<gene>
    <name evidence="1" type="ORF">NCTC9185_02970</name>
</gene>
<dbReference type="EMBL" id="CABDVU010000001">
    <property type="protein sequence ID" value="VTN11027.1"/>
    <property type="molecule type" value="Genomic_DNA"/>
</dbReference>
<evidence type="ECO:0000313" key="2">
    <source>
        <dbReference type="Proteomes" id="UP000339249"/>
    </source>
</evidence>
<accession>A0A4U9D0B2</accession>
<evidence type="ECO:0000313" key="1">
    <source>
        <dbReference type="EMBL" id="VTN11027.1"/>
    </source>
</evidence>
<sequence>MVGLPYRRLINKNAPPLKFQVKGISRWRNLFILIHSLFLFIDENELNVMDGIFPGDYKNDYKHISMFCD</sequence>
<organism evidence="1 2">
    <name type="scientific">Raoultella terrigena</name>
    <name type="common">Klebsiella terrigena</name>
    <dbReference type="NCBI Taxonomy" id="577"/>
    <lineage>
        <taxon>Bacteria</taxon>
        <taxon>Pseudomonadati</taxon>
        <taxon>Pseudomonadota</taxon>
        <taxon>Gammaproteobacteria</taxon>
        <taxon>Enterobacterales</taxon>
        <taxon>Enterobacteriaceae</taxon>
        <taxon>Klebsiella/Raoultella group</taxon>
        <taxon>Raoultella</taxon>
    </lineage>
</organism>
<dbReference type="AlphaFoldDB" id="A0A4U9D0B2"/>
<protein>
    <submittedName>
        <fullName evidence="1">Uncharacterized protein</fullName>
    </submittedName>
</protein>
<reference evidence="1 2" key="1">
    <citation type="submission" date="2019-04" db="EMBL/GenBank/DDBJ databases">
        <authorList>
            <consortium name="Pathogen Informatics"/>
        </authorList>
    </citation>
    <scope>NUCLEOTIDE SEQUENCE [LARGE SCALE GENOMIC DNA]</scope>
    <source>
        <strain evidence="1 2">NCTC9185</strain>
    </source>
</reference>
<dbReference type="Proteomes" id="UP000339249">
    <property type="component" value="Unassembled WGS sequence"/>
</dbReference>